<accession>A0A1Q5Q4L0</accession>
<comment type="caution">
    <text evidence="2">The sequence shown here is derived from an EMBL/GenBank/DDBJ whole genome shotgun (WGS) entry which is preliminary data.</text>
</comment>
<evidence type="ECO:0000256" key="1">
    <source>
        <dbReference type="SAM" id="Phobius"/>
    </source>
</evidence>
<dbReference type="Proteomes" id="UP000185628">
    <property type="component" value="Unassembled WGS sequence"/>
</dbReference>
<organism evidence="2 3">
    <name type="scientific">Bowdeniella nasicola</name>
    <dbReference type="NCBI Taxonomy" id="208480"/>
    <lineage>
        <taxon>Bacteria</taxon>
        <taxon>Bacillati</taxon>
        <taxon>Actinomycetota</taxon>
        <taxon>Actinomycetes</taxon>
        <taxon>Actinomycetales</taxon>
        <taxon>Actinomycetaceae</taxon>
        <taxon>Bowdeniella</taxon>
    </lineage>
</organism>
<reference evidence="3" key="1">
    <citation type="submission" date="2016-12" db="EMBL/GenBank/DDBJ databases">
        <authorList>
            <person name="Meng X."/>
        </authorList>
    </citation>
    <scope>NUCLEOTIDE SEQUENCE [LARGE SCALE GENOMIC DNA]</scope>
    <source>
        <strain evidence="3">DSM 19116</strain>
    </source>
</reference>
<name>A0A1Q5Q4L0_9ACTO</name>
<feature type="transmembrane region" description="Helical" evidence="1">
    <location>
        <begin position="150"/>
        <end position="173"/>
    </location>
</feature>
<dbReference type="AlphaFoldDB" id="A0A1Q5Q4L0"/>
<protein>
    <submittedName>
        <fullName evidence="2">Uncharacterized protein</fullName>
    </submittedName>
</protein>
<evidence type="ECO:0000313" key="2">
    <source>
        <dbReference type="EMBL" id="OKL54757.1"/>
    </source>
</evidence>
<sequence>MFGSPITSKQFLMALLASALFVIGVSLLTTVALVSYQTLASKSGVLKVIGLEIIAPHIEGKLSAVVSLLDSADQIDISTVAKYLLVTPDPQSLVPASLLGLCLSCAGNDKLRLPQQMSHAINRRPPPLIAESVITQWILMILTKAIDRRVFRPLVFCSPLMVVYSCYIGGWILSQLGYL</sequence>
<feature type="transmembrane region" description="Helical" evidence="1">
    <location>
        <begin position="12"/>
        <end position="34"/>
    </location>
</feature>
<dbReference type="EMBL" id="MQVR01000008">
    <property type="protein sequence ID" value="OKL54757.1"/>
    <property type="molecule type" value="Genomic_DNA"/>
</dbReference>
<keyword evidence="1" id="KW-1133">Transmembrane helix</keyword>
<gene>
    <name evidence="2" type="ORF">BSZ39_02420</name>
</gene>
<evidence type="ECO:0000313" key="3">
    <source>
        <dbReference type="Proteomes" id="UP000185628"/>
    </source>
</evidence>
<keyword evidence="1" id="KW-0812">Transmembrane</keyword>
<keyword evidence="1" id="KW-0472">Membrane</keyword>
<keyword evidence="3" id="KW-1185">Reference proteome</keyword>
<proteinExistence type="predicted"/>